<dbReference type="Proteomes" id="UP000006729">
    <property type="component" value="Chromosome 6"/>
</dbReference>
<sequence>MDSKVDTFKVKPGQRMLTTTLQLSNFVSAISPLKL</sequence>
<reference evidence="1 2" key="1">
    <citation type="journal article" date="2006" name="Science">
        <title>The genome of black cottonwood, Populus trichocarpa (Torr. &amp; Gray).</title>
        <authorList>
            <person name="Tuskan G.A."/>
            <person name="Difazio S."/>
            <person name="Jansson S."/>
            <person name="Bohlmann J."/>
            <person name="Grigoriev I."/>
            <person name="Hellsten U."/>
            <person name="Putnam N."/>
            <person name="Ralph S."/>
            <person name="Rombauts S."/>
            <person name="Salamov A."/>
            <person name="Schein J."/>
            <person name="Sterck L."/>
            <person name="Aerts A."/>
            <person name="Bhalerao R.R."/>
            <person name="Bhalerao R.P."/>
            <person name="Blaudez D."/>
            <person name="Boerjan W."/>
            <person name="Brun A."/>
            <person name="Brunner A."/>
            <person name="Busov V."/>
            <person name="Campbell M."/>
            <person name="Carlson J."/>
            <person name="Chalot M."/>
            <person name="Chapman J."/>
            <person name="Chen G.L."/>
            <person name="Cooper D."/>
            <person name="Coutinho P.M."/>
            <person name="Couturier J."/>
            <person name="Covert S."/>
            <person name="Cronk Q."/>
            <person name="Cunningham R."/>
            <person name="Davis J."/>
            <person name="Degroeve S."/>
            <person name="Dejardin A."/>
            <person name="Depamphilis C."/>
            <person name="Detter J."/>
            <person name="Dirks B."/>
            <person name="Dubchak I."/>
            <person name="Duplessis S."/>
            <person name="Ehlting J."/>
            <person name="Ellis B."/>
            <person name="Gendler K."/>
            <person name="Goodstein D."/>
            <person name="Gribskov M."/>
            <person name="Grimwood J."/>
            <person name="Groover A."/>
            <person name="Gunter L."/>
            <person name="Hamberger B."/>
            <person name="Heinze B."/>
            <person name="Helariutta Y."/>
            <person name="Henrissat B."/>
            <person name="Holligan D."/>
            <person name="Holt R."/>
            <person name="Huang W."/>
            <person name="Islam-Faridi N."/>
            <person name="Jones S."/>
            <person name="Jones-Rhoades M."/>
            <person name="Jorgensen R."/>
            <person name="Joshi C."/>
            <person name="Kangasjarvi J."/>
            <person name="Karlsson J."/>
            <person name="Kelleher C."/>
            <person name="Kirkpatrick R."/>
            <person name="Kirst M."/>
            <person name="Kohler A."/>
            <person name="Kalluri U."/>
            <person name="Larimer F."/>
            <person name="Leebens-Mack J."/>
            <person name="Leple J.C."/>
            <person name="Locascio P."/>
            <person name="Lou Y."/>
            <person name="Lucas S."/>
            <person name="Martin F."/>
            <person name="Montanini B."/>
            <person name="Napoli C."/>
            <person name="Nelson D.R."/>
            <person name="Nelson C."/>
            <person name="Nieminen K."/>
            <person name="Nilsson O."/>
            <person name="Pereda V."/>
            <person name="Peter G."/>
            <person name="Philippe R."/>
            <person name="Pilate G."/>
            <person name="Poliakov A."/>
            <person name="Razumovskaya J."/>
            <person name="Richardson P."/>
            <person name="Rinaldi C."/>
            <person name="Ritland K."/>
            <person name="Rouze P."/>
            <person name="Ryaboy D."/>
            <person name="Schmutz J."/>
            <person name="Schrader J."/>
            <person name="Segerman B."/>
            <person name="Shin H."/>
            <person name="Siddiqui A."/>
            <person name="Sterky F."/>
            <person name="Terry A."/>
            <person name="Tsai C.J."/>
            <person name="Uberbacher E."/>
            <person name="Unneberg P."/>
            <person name="Vahala J."/>
            <person name="Wall K."/>
            <person name="Wessler S."/>
            <person name="Yang G."/>
            <person name="Yin T."/>
            <person name="Douglas C."/>
            <person name="Marra M."/>
            <person name="Sandberg G."/>
            <person name="Van de Peer Y."/>
            <person name="Rokhsar D."/>
        </authorList>
    </citation>
    <scope>NUCLEOTIDE SEQUENCE [LARGE SCALE GENOMIC DNA]</scope>
    <source>
        <strain evidence="2">cv. Nisqually</strain>
    </source>
</reference>
<accession>A0A3N7F3D5</accession>
<name>A0A3N7F3D5_POPTR</name>
<dbReference type="AlphaFoldDB" id="A0A3N7F3D5"/>
<keyword evidence="2" id="KW-1185">Reference proteome</keyword>
<evidence type="ECO:0000313" key="2">
    <source>
        <dbReference type="Proteomes" id="UP000006729"/>
    </source>
</evidence>
<protein>
    <submittedName>
        <fullName evidence="1">Uncharacterized protein</fullName>
    </submittedName>
</protein>
<gene>
    <name evidence="1" type="ORF">POPTR_006G166650</name>
</gene>
<evidence type="ECO:0000313" key="1">
    <source>
        <dbReference type="EMBL" id="RQO91826.1"/>
    </source>
</evidence>
<proteinExistence type="predicted"/>
<organism evidence="1 2">
    <name type="scientific">Populus trichocarpa</name>
    <name type="common">Western balsam poplar</name>
    <name type="synonym">Populus balsamifera subsp. trichocarpa</name>
    <dbReference type="NCBI Taxonomy" id="3694"/>
    <lineage>
        <taxon>Eukaryota</taxon>
        <taxon>Viridiplantae</taxon>
        <taxon>Streptophyta</taxon>
        <taxon>Embryophyta</taxon>
        <taxon>Tracheophyta</taxon>
        <taxon>Spermatophyta</taxon>
        <taxon>Magnoliopsida</taxon>
        <taxon>eudicotyledons</taxon>
        <taxon>Gunneridae</taxon>
        <taxon>Pentapetalae</taxon>
        <taxon>rosids</taxon>
        <taxon>fabids</taxon>
        <taxon>Malpighiales</taxon>
        <taxon>Salicaceae</taxon>
        <taxon>Saliceae</taxon>
        <taxon>Populus</taxon>
    </lineage>
</organism>
<dbReference type="InParanoid" id="A0A3N7F3D5"/>
<dbReference type="EMBL" id="CM009295">
    <property type="protein sequence ID" value="RQO91826.1"/>
    <property type="molecule type" value="Genomic_DNA"/>
</dbReference>